<dbReference type="InterPro" id="IPR029063">
    <property type="entry name" value="SAM-dependent_MTases_sf"/>
</dbReference>
<keyword evidence="1 3" id="KW-0808">Transferase</keyword>
<dbReference type="GO" id="GO:0032259">
    <property type="term" value="P:methylation"/>
    <property type="evidence" value="ECO:0007669"/>
    <property type="project" value="UniProtKB-KW"/>
</dbReference>
<comment type="caution">
    <text evidence="3">The sequence shown here is derived from an EMBL/GenBank/DDBJ whole genome shotgun (WGS) entry which is preliminary data.</text>
</comment>
<dbReference type="PANTHER" id="PTHR44068:SF11">
    <property type="entry name" value="GERANYL DIPHOSPHATE 2-C-METHYLTRANSFERASE"/>
    <property type="match status" value="1"/>
</dbReference>
<dbReference type="OrthoDB" id="9810247at2"/>
<dbReference type="Proteomes" id="UP000193529">
    <property type="component" value="Unassembled WGS sequence"/>
</dbReference>
<name>A0A1X1ZNE1_9MYCO</name>
<evidence type="ECO:0000259" key="2">
    <source>
        <dbReference type="Pfam" id="PF08241"/>
    </source>
</evidence>
<dbReference type="Gene3D" id="3.40.50.150">
    <property type="entry name" value="Vaccinia Virus protein VP39"/>
    <property type="match status" value="1"/>
</dbReference>
<feature type="domain" description="Methyltransferase type 11" evidence="2">
    <location>
        <begin position="18"/>
        <end position="120"/>
    </location>
</feature>
<dbReference type="SUPFAM" id="SSF53335">
    <property type="entry name" value="S-adenosyl-L-methionine-dependent methyltransferases"/>
    <property type="match status" value="1"/>
</dbReference>
<gene>
    <name evidence="3" type="ORF">AWC19_08370</name>
</gene>
<protein>
    <submittedName>
        <fullName evidence="3">Methyltransferase</fullName>
    </submittedName>
</protein>
<dbReference type="STRING" id="153971.AWC19_08370"/>
<dbReference type="Pfam" id="PF08241">
    <property type="entry name" value="Methyltransf_11"/>
    <property type="match status" value="1"/>
</dbReference>
<dbReference type="AlphaFoldDB" id="A0A1X1ZNE1"/>
<keyword evidence="3" id="KW-0489">Methyltransferase</keyword>
<evidence type="ECO:0000313" key="4">
    <source>
        <dbReference type="Proteomes" id="UP000193529"/>
    </source>
</evidence>
<reference evidence="3 4" key="1">
    <citation type="submission" date="2016-01" db="EMBL/GenBank/DDBJ databases">
        <title>The new phylogeny of the genus Mycobacterium.</title>
        <authorList>
            <person name="Tarcisio F."/>
            <person name="Conor M."/>
            <person name="Antonella G."/>
            <person name="Elisabetta G."/>
            <person name="Giulia F.S."/>
            <person name="Sara T."/>
            <person name="Anna F."/>
            <person name="Clotilde B."/>
            <person name="Roberto B."/>
            <person name="Veronica D.S."/>
            <person name="Fabio R."/>
            <person name="Monica P."/>
            <person name="Olivier J."/>
            <person name="Enrico T."/>
            <person name="Nicola S."/>
        </authorList>
    </citation>
    <scope>NUCLEOTIDE SEQUENCE [LARGE SCALE GENOMIC DNA]</scope>
    <source>
        <strain evidence="3 4">DSM 44572</strain>
    </source>
</reference>
<accession>A0A1X1ZNE1</accession>
<evidence type="ECO:0000313" key="3">
    <source>
        <dbReference type="EMBL" id="ORW24798.1"/>
    </source>
</evidence>
<dbReference type="EMBL" id="LQPJ01000100">
    <property type="protein sequence ID" value="ORW24798.1"/>
    <property type="molecule type" value="Genomic_DNA"/>
</dbReference>
<keyword evidence="4" id="KW-1185">Reference proteome</keyword>
<dbReference type="CDD" id="cd02440">
    <property type="entry name" value="AdoMet_MTases"/>
    <property type="match status" value="1"/>
</dbReference>
<evidence type="ECO:0000256" key="1">
    <source>
        <dbReference type="ARBA" id="ARBA00022679"/>
    </source>
</evidence>
<dbReference type="GO" id="GO:0008757">
    <property type="term" value="F:S-adenosylmethionine-dependent methyltransferase activity"/>
    <property type="evidence" value="ECO:0007669"/>
    <property type="project" value="InterPro"/>
</dbReference>
<dbReference type="RefSeq" id="WP_085078452.1">
    <property type="nucleotide sequence ID" value="NZ_JACKRZ010000178.1"/>
</dbReference>
<sequence>MLTIDFDRLGIGPSVKVIDVGCGAGRHAFEAYRRGADVVAFDRDESELRSVETILRAMAEAGEAPAAASATVVHGDALSLPYADETFDCVIASEILEHVPQDDAAIAELLRVLKVGGTLAVSVPRWLPEKVCWLLSDEYHSNEGGHVRIYRASELRDKILSGGMELTHAHHAHALHSPFWWLKCAVGVSNPDHPAVAAYHKLLVWDLMRRPKITQLAESLLNPLLGKSVAMYFTKSRATESQEAPGYSGSTVASG</sequence>
<dbReference type="InterPro" id="IPR013216">
    <property type="entry name" value="Methyltransf_11"/>
</dbReference>
<dbReference type="InterPro" id="IPR050447">
    <property type="entry name" value="Erg6_SMT_methyltransf"/>
</dbReference>
<organism evidence="3 4">
    <name type="scientific">Mycobacterium palustre</name>
    <dbReference type="NCBI Taxonomy" id="153971"/>
    <lineage>
        <taxon>Bacteria</taxon>
        <taxon>Bacillati</taxon>
        <taxon>Actinomycetota</taxon>
        <taxon>Actinomycetes</taxon>
        <taxon>Mycobacteriales</taxon>
        <taxon>Mycobacteriaceae</taxon>
        <taxon>Mycobacterium</taxon>
        <taxon>Mycobacterium simiae complex</taxon>
    </lineage>
</organism>
<dbReference type="PANTHER" id="PTHR44068">
    <property type="entry name" value="ZGC:194242"/>
    <property type="match status" value="1"/>
</dbReference>
<proteinExistence type="predicted"/>